<proteinExistence type="predicted"/>
<dbReference type="InParanoid" id="H2AMJ1"/>
<evidence type="ECO:0000256" key="1">
    <source>
        <dbReference type="ARBA" id="ARBA00004123"/>
    </source>
</evidence>
<dbReference type="AlphaFoldDB" id="H2AMJ1"/>
<dbReference type="GO" id="GO:0000390">
    <property type="term" value="P:spliceosomal complex disassembly"/>
    <property type="evidence" value="ECO:0007669"/>
    <property type="project" value="EnsemblFungi"/>
</dbReference>
<reference evidence="7 8" key="1">
    <citation type="journal article" date="2011" name="Proc. Natl. Acad. Sci. U.S.A.">
        <title>Evolutionary erosion of yeast sex chromosomes by mating-type switching accidents.</title>
        <authorList>
            <person name="Gordon J.L."/>
            <person name="Armisen D."/>
            <person name="Proux-Wera E."/>
            <person name="Oheigeartaigh S.S."/>
            <person name="Byrne K.P."/>
            <person name="Wolfe K.H."/>
        </authorList>
    </citation>
    <scope>NUCLEOTIDE SEQUENCE [LARGE SCALE GENOMIC DNA]</scope>
    <source>
        <strain evidence="8">ATCC 22294 / BCRC 22015 / CBS 2517 / CECT 1963 / NBRC 1671 / NRRL Y-8276</strain>
    </source>
</reference>
<keyword evidence="8" id="KW-1185">Reference proteome</keyword>
<dbReference type="PANTHER" id="PTHR44313:SF1">
    <property type="entry name" value="DNAJ HOMOLOG SUBFAMILY C MEMBER 17"/>
    <property type="match status" value="1"/>
</dbReference>
<dbReference type="HOGENOM" id="CLU_063717_0_0_1"/>
<sequence length="277" mass="33381">MSESLLKQVIHDELNLYNLLELPLDKFTKISTADLKRQYRKLSLKYHPDKTTDQNAERFHAVSMAMQILGEDHLRSVYDKWLGQYIRDNKDRNKMITRLKTRERAPQKKSGHYDLNEMQKYGEQLRKLKHFRMSYGDWQHLNLDTDPEEHSLYDSCTLRFEVWNEKLKLRNNQELKDYVLKKFNFVTDEIFDVYYSERNEYRSHDSNVLAIYVVFKTPLQSRKEFDQCRNLLDDEVIDVSPRTPLHYYPEPQENLKFKLDDNILNAINDHQDPIVID</sequence>
<dbReference type="Pfam" id="PF00226">
    <property type="entry name" value="DnaJ"/>
    <property type="match status" value="1"/>
</dbReference>
<dbReference type="GeneID" id="13882304"/>
<dbReference type="EMBL" id="HE650821">
    <property type="protein sequence ID" value="CCF55591.1"/>
    <property type="molecule type" value="Genomic_DNA"/>
</dbReference>
<comment type="subcellular location">
    <subcellularLocation>
        <location evidence="2">Cytoplasm</location>
    </subcellularLocation>
    <subcellularLocation>
        <location evidence="1">Nucleus</location>
    </subcellularLocation>
</comment>
<name>H2AMJ1_KAZAF</name>
<evidence type="ECO:0000256" key="4">
    <source>
        <dbReference type="ARBA" id="ARBA00023186"/>
    </source>
</evidence>
<evidence type="ECO:0000313" key="8">
    <source>
        <dbReference type="Proteomes" id="UP000005220"/>
    </source>
</evidence>
<dbReference type="STRING" id="1071382.H2AMJ1"/>
<keyword evidence="4" id="KW-0143">Chaperone</keyword>
<dbReference type="InterPro" id="IPR052094">
    <property type="entry name" value="Pre-mRNA-splicing_ERAD"/>
</dbReference>
<evidence type="ECO:0000259" key="6">
    <source>
        <dbReference type="PROSITE" id="PS50076"/>
    </source>
</evidence>
<dbReference type="eggNOG" id="KOG0716">
    <property type="taxonomic scope" value="Eukaryota"/>
</dbReference>
<evidence type="ECO:0000256" key="5">
    <source>
        <dbReference type="ARBA" id="ARBA00023242"/>
    </source>
</evidence>
<keyword evidence="3" id="KW-0963">Cytoplasm</keyword>
<dbReference type="CDD" id="cd06257">
    <property type="entry name" value="DnaJ"/>
    <property type="match status" value="1"/>
</dbReference>
<dbReference type="FunCoup" id="H2AMJ1">
    <property type="interactions" value="174"/>
</dbReference>
<gene>
    <name evidence="7" type="primary">KAFR0A01530</name>
    <name evidence="7" type="ORF">KAFR_0A01530</name>
</gene>
<dbReference type="RefSeq" id="XP_003954726.1">
    <property type="nucleotide sequence ID" value="XM_003954677.1"/>
</dbReference>
<dbReference type="KEGG" id="kaf:KAFR_0A01530"/>
<dbReference type="InterPro" id="IPR001623">
    <property type="entry name" value="DnaJ_domain"/>
</dbReference>
<dbReference type="Gene3D" id="1.10.287.110">
    <property type="entry name" value="DnaJ domain"/>
    <property type="match status" value="1"/>
</dbReference>
<evidence type="ECO:0000256" key="3">
    <source>
        <dbReference type="ARBA" id="ARBA00022490"/>
    </source>
</evidence>
<accession>H2AMJ1</accession>
<protein>
    <recommendedName>
        <fullName evidence="6">J domain-containing protein</fullName>
    </recommendedName>
</protein>
<dbReference type="PROSITE" id="PS50076">
    <property type="entry name" value="DNAJ_2"/>
    <property type="match status" value="1"/>
</dbReference>
<dbReference type="OrthoDB" id="436519at2759"/>
<feature type="domain" description="J" evidence="6">
    <location>
        <begin position="15"/>
        <end position="82"/>
    </location>
</feature>
<evidence type="ECO:0000313" key="7">
    <source>
        <dbReference type="EMBL" id="CCF55591.1"/>
    </source>
</evidence>
<dbReference type="InterPro" id="IPR036869">
    <property type="entry name" value="J_dom_sf"/>
</dbReference>
<dbReference type="SMART" id="SM00271">
    <property type="entry name" value="DnaJ"/>
    <property type="match status" value="1"/>
</dbReference>
<dbReference type="Proteomes" id="UP000005220">
    <property type="component" value="Chromosome 1"/>
</dbReference>
<evidence type="ECO:0000256" key="2">
    <source>
        <dbReference type="ARBA" id="ARBA00004496"/>
    </source>
</evidence>
<dbReference type="GO" id="GO:0005737">
    <property type="term" value="C:cytoplasm"/>
    <property type="evidence" value="ECO:0007669"/>
    <property type="project" value="UniProtKB-SubCell"/>
</dbReference>
<keyword evidence="5" id="KW-0539">Nucleus</keyword>
<dbReference type="GO" id="GO:0005684">
    <property type="term" value="C:U2-type spliceosomal complex"/>
    <property type="evidence" value="ECO:0007669"/>
    <property type="project" value="EnsemblFungi"/>
</dbReference>
<dbReference type="SUPFAM" id="SSF46565">
    <property type="entry name" value="Chaperone J-domain"/>
    <property type="match status" value="1"/>
</dbReference>
<organism evidence="7 8">
    <name type="scientific">Kazachstania africana (strain ATCC 22294 / BCRC 22015 / CBS 2517 / CECT 1963 / NBRC 1671 / NRRL Y-8276)</name>
    <name type="common">Yeast</name>
    <name type="synonym">Kluyveromyces africanus</name>
    <dbReference type="NCBI Taxonomy" id="1071382"/>
    <lineage>
        <taxon>Eukaryota</taxon>
        <taxon>Fungi</taxon>
        <taxon>Dikarya</taxon>
        <taxon>Ascomycota</taxon>
        <taxon>Saccharomycotina</taxon>
        <taxon>Saccharomycetes</taxon>
        <taxon>Saccharomycetales</taxon>
        <taxon>Saccharomycetaceae</taxon>
        <taxon>Kazachstania</taxon>
    </lineage>
</organism>
<dbReference type="GO" id="GO:0000974">
    <property type="term" value="C:Prp19 complex"/>
    <property type="evidence" value="ECO:0007669"/>
    <property type="project" value="EnsemblFungi"/>
</dbReference>
<dbReference type="PANTHER" id="PTHR44313">
    <property type="entry name" value="DNAJ HOMOLOG SUBFAMILY C MEMBER 17"/>
    <property type="match status" value="1"/>
</dbReference>